<name>A0A265B736_SALET</name>
<dbReference type="EMBL" id="DAAMGI010000035">
    <property type="protein sequence ID" value="HAC6549262.1"/>
    <property type="molecule type" value="Genomic_DNA"/>
</dbReference>
<dbReference type="EMBL" id="RUBA01000001">
    <property type="protein sequence ID" value="MKI12325.1"/>
    <property type="molecule type" value="Genomic_DNA"/>
</dbReference>
<dbReference type="Proteomes" id="UP000839523">
    <property type="component" value="Unassembled WGS sequence"/>
</dbReference>
<evidence type="ECO:0000313" key="6">
    <source>
        <dbReference type="EMBL" id="ECT1132726.1"/>
    </source>
</evidence>
<dbReference type="EMBL" id="AAKLTA010000068">
    <property type="protein sequence ID" value="ECT1132726.1"/>
    <property type="molecule type" value="Genomic_DNA"/>
</dbReference>
<dbReference type="EMBL" id="DAAMIW010000060">
    <property type="protein sequence ID" value="HAC6835504.1"/>
    <property type="molecule type" value="Genomic_DNA"/>
</dbReference>
<evidence type="ECO:0000313" key="5">
    <source>
        <dbReference type="EMBL" id="ECS9057523.1"/>
    </source>
</evidence>
<evidence type="ECO:0000313" key="11">
    <source>
        <dbReference type="EMBL" id="MKI12325.1"/>
    </source>
</evidence>
<dbReference type="EMBL" id="AAHOPA010000002">
    <property type="protein sequence ID" value="EBY6336876.1"/>
    <property type="molecule type" value="Genomic_DNA"/>
</dbReference>
<evidence type="ECO:0000313" key="9">
    <source>
        <dbReference type="EMBL" id="HAC6549262.1"/>
    </source>
</evidence>
<evidence type="ECO:0000313" key="8">
    <source>
        <dbReference type="EMBL" id="ECU4153251.1"/>
    </source>
</evidence>
<reference evidence="2" key="4">
    <citation type="submission" date="2018-09" db="EMBL/GenBank/DDBJ databases">
        <authorList>
            <person name="Ashton P.M."/>
            <person name="Dallman T."/>
            <person name="Nair S."/>
            <person name="De Pinna E."/>
            <person name="Peters T."/>
            <person name="Grant K."/>
        </authorList>
    </citation>
    <scope>NUCLEOTIDE SEQUENCE [LARGE SCALE GENOMIC DNA]</scope>
    <source>
        <strain evidence="1">370942</strain>
        <strain evidence="11">528468</strain>
        <strain evidence="4">534028</strain>
        <strain evidence="3">577882</strain>
        <strain evidence="2">590848</strain>
    </source>
</reference>
<dbReference type="AlphaFoldDB" id="A0A265B736"/>
<dbReference type="EMBL" id="AAKLCA010000048">
    <property type="protein sequence ID" value="ECS9057523.1"/>
    <property type="molecule type" value="Genomic_DNA"/>
</dbReference>
<gene>
    <name evidence="7" type="ORF">D3E19_07745</name>
    <name evidence="8" type="ORF">D3M36_23015</name>
    <name evidence="2" type="ORF">D5O51_04355</name>
    <name evidence="3" type="ORF">D5P26_06255</name>
    <name evidence="11" type="ORF">D6R61_00990</name>
    <name evidence="4" type="ORF">D8R42_20595</name>
    <name evidence="5" type="ORF">DKO38_22715</name>
    <name evidence="1" type="ORF">DT169_05450</name>
    <name evidence="6" type="ORF">DTE65_20345</name>
    <name evidence="9" type="ORF">G0B22_23815</name>
    <name evidence="10" type="ORF">G0D67_21515</name>
</gene>
<dbReference type="Proteomes" id="UP000839931">
    <property type="component" value="Unassembled WGS sequence"/>
</dbReference>
<organism evidence="6">
    <name type="scientific">Salmonella enterica subsp. enterica serovar Heidelberg</name>
    <dbReference type="NCBI Taxonomy" id="611"/>
    <lineage>
        <taxon>Bacteria</taxon>
        <taxon>Pseudomonadati</taxon>
        <taxon>Pseudomonadota</taxon>
        <taxon>Gammaproteobacteria</taxon>
        <taxon>Enterobacterales</taxon>
        <taxon>Enterobacteriaceae</taxon>
        <taxon>Salmonella</taxon>
    </lineage>
</organism>
<comment type="caution">
    <text evidence="6">The sequence shown here is derived from an EMBL/GenBank/DDBJ whole genome shotgun (WGS) entry which is preliminary data.</text>
</comment>
<evidence type="ECO:0000313" key="7">
    <source>
        <dbReference type="EMBL" id="ECU4038444.1"/>
    </source>
</evidence>
<reference evidence="6" key="3">
    <citation type="submission" date="2018-07" db="EMBL/GenBank/DDBJ databases">
        <authorList>
            <consortium name="GenomeTrakr network: Whole genome sequencing for foodborne pathogen traceback"/>
        </authorList>
    </citation>
    <scope>NUCLEOTIDE SEQUENCE</scope>
    <source>
        <strain evidence="5">FSIS11808379</strain>
        <strain evidence="8">FSIS11813702</strain>
        <strain evidence="6">FSIS31800647</strain>
        <strain evidence="7">FSIS31800960</strain>
    </source>
</reference>
<protein>
    <submittedName>
        <fullName evidence="6">Uncharacterized protein</fullName>
    </submittedName>
</protein>
<dbReference type="EMBL" id="AAHMQS010000003">
    <property type="protein sequence ID" value="EBX9256027.1"/>
    <property type="molecule type" value="Genomic_DNA"/>
</dbReference>
<dbReference type="EMBL" id="AAKPWI010000048">
    <property type="protein sequence ID" value="ECU4153251.1"/>
    <property type="molecule type" value="Genomic_DNA"/>
</dbReference>
<accession>A0A265B736</accession>
<evidence type="ECO:0000313" key="3">
    <source>
        <dbReference type="EMBL" id="EBY6541764.1"/>
    </source>
</evidence>
<dbReference type="EMBL" id="AAHQKH010000031">
    <property type="protein sequence ID" value="EBZ2124447.1"/>
    <property type="molecule type" value="Genomic_DNA"/>
</dbReference>
<evidence type="ECO:0000313" key="4">
    <source>
        <dbReference type="EMBL" id="EBZ2124447.1"/>
    </source>
</evidence>
<proteinExistence type="predicted"/>
<evidence type="ECO:0000313" key="2">
    <source>
        <dbReference type="EMBL" id="EBY6336876.1"/>
    </source>
</evidence>
<evidence type="ECO:0000313" key="10">
    <source>
        <dbReference type="EMBL" id="HAC6835504.1"/>
    </source>
</evidence>
<reference evidence="9" key="2">
    <citation type="submission" date="2018-07" db="EMBL/GenBank/DDBJ databases">
        <authorList>
            <consortium name="NCBI Pathogen Detection Project"/>
        </authorList>
    </citation>
    <scope>NUCLEOTIDE SEQUENCE</scope>
    <source>
        <strain evidence="10">11-3463</strain>
        <strain evidence="9">IVB 588/24</strain>
    </source>
</reference>
<dbReference type="EMBL" id="AAHOQO010000004">
    <property type="protein sequence ID" value="EBY6541764.1"/>
    <property type="molecule type" value="Genomic_DNA"/>
</dbReference>
<dbReference type="EMBL" id="AAKPVV010000004">
    <property type="protein sequence ID" value="ECU4038444.1"/>
    <property type="molecule type" value="Genomic_DNA"/>
</dbReference>
<evidence type="ECO:0000313" key="1">
    <source>
        <dbReference type="EMBL" id="EBX9256027.1"/>
    </source>
</evidence>
<sequence length="98" mass="11353">MSPFFVCSRIEVINFLTWLGIVEKLIAPDDIFIRIPYQHHYGKTVWIFNALKVSFICRYGDGDHNSPCYLAGFFQKVSILSSCHRIVGRWRICGKIQA</sequence>
<reference evidence="9" key="1">
    <citation type="journal article" date="2018" name="Genome Biol.">
        <title>SKESA: strategic k-mer extension for scrupulous assemblies.</title>
        <authorList>
            <person name="Souvorov A."/>
            <person name="Agarwala R."/>
            <person name="Lipman D.J."/>
        </authorList>
    </citation>
    <scope>NUCLEOTIDE SEQUENCE</scope>
    <source>
        <strain evidence="10">11-3463</strain>
        <strain evidence="9">IVB 588/24</strain>
    </source>
</reference>